<dbReference type="RefSeq" id="WP_347309155.1">
    <property type="nucleotide sequence ID" value="NZ_JBAJEX010000017.1"/>
</dbReference>
<accession>A0ABV0EJV3</accession>
<proteinExistence type="predicted"/>
<evidence type="ECO:0000256" key="1">
    <source>
        <dbReference type="SAM" id="MobiDB-lite"/>
    </source>
</evidence>
<dbReference type="Proteomes" id="UP001482231">
    <property type="component" value="Unassembled WGS sequence"/>
</dbReference>
<gene>
    <name evidence="2" type="ORF">V6E02_12590</name>
</gene>
<feature type="compositionally biased region" description="Basic and acidic residues" evidence="1">
    <location>
        <begin position="81"/>
        <end position="96"/>
    </location>
</feature>
<dbReference type="EMBL" id="JBAJEX010000017">
    <property type="protein sequence ID" value="MEO1768043.1"/>
    <property type="molecule type" value="Genomic_DNA"/>
</dbReference>
<evidence type="ECO:0000313" key="2">
    <source>
        <dbReference type="EMBL" id="MEO1768043.1"/>
    </source>
</evidence>
<evidence type="ECO:0000313" key="3">
    <source>
        <dbReference type="Proteomes" id="UP001482231"/>
    </source>
</evidence>
<comment type="caution">
    <text evidence="2">The sequence shown here is derived from an EMBL/GenBank/DDBJ whole genome shotgun (WGS) entry which is preliminary data.</text>
</comment>
<organism evidence="2 3">
    <name type="scientific">Thiobacter aerophilum</name>
    <dbReference type="NCBI Taxonomy" id="3121275"/>
    <lineage>
        <taxon>Bacteria</taxon>
        <taxon>Pseudomonadati</taxon>
        <taxon>Pseudomonadota</taxon>
        <taxon>Betaproteobacteria</taxon>
        <taxon>Burkholderiales</taxon>
        <taxon>Thiobacteraceae</taxon>
        <taxon>Thiobacter</taxon>
    </lineage>
</organism>
<reference evidence="2 3" key="1">
    <citation type="submission" date="2024-02" db="EMBL/GenBank/DDBJ databases">
        <title>New thermophilic sulfur-oxidizing bacteria from a hot springs of the Uzon caldera (Kamchatka, Russia).</title>
        <authorList>
            <person name="Dukat A.M."/>
            <person name="Elcheninov A.G."/>
            <person name="Frolov E.N."/>
        </authorList>
    </citation>
    <scope>NUCLEOTIDE SEQUENCE [LARGE SCALE GENOMIC DNA]</scope>
    <source>
        <strain evidence="2 3">AK1</strain>
    </source>
</reference>
<keyword evidence="3" id="KW-1185">Reference proteome</keyword>
<protein>
    <submittedName>
        <fullName evidence="2">Uncharacterized protein</fullName>
    </submittedName>
</protein>
<sequence>MVNSVSQLLTPQQAAGLLQRVMPGRDAAAWLESDRRFQPILPFVLHNGAVRYREEDVCALARKLQADVALRTGQVRRRQGERRQRDQDRRQSGERRSRQRGAALLDRRLMIRPDRRADLDRRIRGWLNRRCIPDRRQPAPG</sequence>
<name>A0ABV0EJV3_9BURK</name>
<feature type="region of interest" description="Disordered" evidence="1">
    <location>
        <begin position="74"/>
        <end position="105"/>
    </location>
</feature>